<feature type="signal peptide" evidence="2">
    <location>
        <begin position="1"/>
        <end position="29"/>
    </location>
</feature>
<evidence type="ECO:0000256" key="1">
    <source>
        <dbReference type="SAM" id="MobiDB-lite"/>
    </source>
</evidence>
<keyword evidence="2" id="KW-0732">Signal</keyword>
<organism evidence="3 4">
    <name type="scientific">Acinonyx jubatus</name>
    <name type="common">Cheetah</name>
    <dbReference type="NCBI Taxonomy" id="32536"/>
    <lineage>
        <taxon>Eukaryota</taxon>
        <taxon>Metazoa</taxon>
        <taxon>Chordata</taxon>
        <taxon>Craniata</taxon>
        <taxon>Vertebrata</taxon>
        <taxon>Euteleostomi</taxon>
        <taxon>Mammalia</taxon>
        <taxon>Eutheria</taxon>
        <taxon>Laurasiatheria</taxon>
        <taxon>Carnivora</taxon>
        <taxon>Feliformia</taxon>
        <taxon>Felidae</taxon>
        <taxon>Felinae</taxon>
        <taxon>Acinonyx</taxon>
    </lineage>
</organism>
<keyword evidence="3" id="KW-1185">Reference proteome</keyword>
<feature type="compositionally biased region" description="Low complexity" evidence="1">
    <location>
        <begin position="404"/>
        <end position="419"/>
    </location>
</feature>
<feature type="chain" id="PRO_5026813474" evidence="2">
    <location>
        <begin position="30"/>
        <end position="536"/>
    </location>
</feature>
<dbReference type="CTD" id="200958"/>
<sequence length="536" mass="56297">MCWAMMAGAPVRMGFLWGLALPLFFCCEAGAPGSSAGPSTSRPGPLVTTNHIEVTTMTPGIKTSSQGAFQMTDLVETSVQSHIPLETQTLSTQTFDRTLILASTISDAEIRETKTIFPATETRAFTKMIPSKFMVVITTPMEASATSGSPTGTGMTTVETVIGTDLVESVFDTLCTDDSSEEAKRIVIDILTLAHTSAEAEALTSESSAFSDSSVMAIATSQALASDTTVPAKALLAYTITDTEVTNCSIVEIETTATTPRTLDTDHDPTGGKALSASEVSALLDSTESESDFTKTMTSAETVSGARGTEPVMPDTTVETPLPVNSTIEGETAAAKTTTPSTTLVTVSTNPLEETSAFSIETSHTEVSVTISTGTGSTVGKVAPPAGLSDRAYSHTQATTSKNSTPSETSTTDSTTNGSIPISRNTFPSVHLTVANSSPEANITLVKTTALAKTLKTASMTEWKPPTAMPTTAQTRWTTEVTAGGDGGFFLLRLSVASPEDLTDPRVAERLMQQLLHELHTHMPPIQVSLLRVKKD</sequence>
<dbReference type="InterPro" id="IPR034551">
    <property type="entry name" value="MUC20"/>
</dbReference>
<dbReference type="PANTHER" id="PTHR37358:SF1">
    <property type="entry name" value="MUCIN-20"/>
    <property type="match status" value="1"/>
</dbReference>
<dbReference type="KEGG" id="aju:106983365"/>
<proteinExistence type="predicted"/>
<dbReference type="GeneID" id="106983365"/>
<evidence type="ECO:0000313" key="3">
    <source>
        <dbReference type="Proteomes" id="UP001652583"/>
    </source>
</evidence>
<protein>
    <submittedName>
        <fullName evidence="4">Mucin-20 isoform X1</fullName>
    </submittedName>
</protein>
<reference evidence="4" key="1">
    <citation type="submission" date="2025-08" db="UniProtKB">
        <authorList>
            <consortium name="RefSeq"/>
        </authorList>
    </citation>
    <scope>IDENTIFICATION</scope>
    <source>
        <tissue evidence="4">Blood</tissue>
    </source>
</reference>
<evidence type="ECO:0000256" key="2">
    <source>
        <dbReference type="SAM" id="SignalP"/>
    </source>
</evidence>
<dbReference type="RefSeq" id="XP_026916893.1">
    <property type="nucleotide sequence ID" value="XM_027061092.2"/>
</dbReference>
<feature type="region of interest" description="Disordered" evidence="1">
    <location>
        <begin position="374"/>
        <end position="423"/>
    </location>
</feature>
<dbReference type="PANTHER" id="PTHR37358">
    <property type="entry name" value="MUCIN-20"/>
    <property type="match status" value="1"/>
</dbReference>
<dbReference type="Proteomes" id="UP001652583">
    <property type="component" value="Chromosome C2"/>
</dbReference>
<dbReference type="GO" id="GO:0048012">
    <property type="term" value="P:hepatocyte growth factor receptor signaling pathway"/>
    <property type="evidence" value="ECO:0007669"/>
    <property type="project" value="InterPro"/>
</dbReference>
<name>A0A6J1ZIM7_ACIJB</name>
<dbReference type="AlphaFoldDB" id="A0A6J1ZIM7"/>
<feature type="compositionally biased region" description="Polar residues" evidence="1">
    <location>
        <begin position="394"/>
        <end position="403"/>
    </location>
</feature>
<evidence type="ECO:0000313" key="4">
    <source>
        <dbReference type="RefSeq" id="XP_026916893.1"/>
    </source>
</evidence>
<feature type="region of interest" description="Disordered" evidence="1">
    <location>
        <begin position="302"/>
        <end position="323"/>
    </location>
</feature>
<accession>A0A6J1ZIM7</accession>
<gene>
    <name evidence="4" type="primary">MUC20</name>
</gene>